<dbReference type="Proteomes" id="UP001139502">
    <property type="component" value="Unassembled WGS sequence"/>
</dbReference>
<accession>A0A9X2KHG4</accession>
<keyword evidence="4 6" id="KW-0012">Acyltransferase</keyword>
<evidence type="ECO:0000256" key="2">
    <source>
        <dbReference type="ARBA" id="ARBA00022490"/>
    </source>
</evidence>
<proteinExistence type="inferred from homology"/>
<dbReference type="EMBL" id="JANAFB010000003">
    <property type="protein sequence ID" value="MCP3424885.1"/>
    <property type="molecule type" value="Genomic_DNA"/>
</dbReference>
<evidence type="ECO:0000313" key="7">
    <source>
        <dbReference type="Proteomes" id="UP001139502"/>
    </source>
</evidence>
<keyword evidence="3 6" id="KW-0808">Transferase</keyword>
<reference evidence="6" key="1">
    <citation type="submission" date="2022-06" db="EMBL/GenBank/DDBJ databases">
        <title>Rothia sp. isolated from sandalwood seedling.</title>
        <authorList>
            <person name="Tuikhar N."/>
            <person name="Kirdat K."/>
            <person name="Thorat V."/>
            <person name="Swetha P."/>
            <person name="Padma S."/>
            <person name="Sundararaj R."/>
            <person name="Yadav A."/>
        </authorList>
    </citation>
    <scope>NUCLEOTIDE SEQUENCE</scope>
    <source>
        <strain evidence="6">AR01</strain>
    </source>
</reference>
<evidence type="ECO:0000256" key="1">
    <source>
        <dbReference type="ARBA" id="ARBA00005395"/>
    </source>
</evidence>
<keyword evidence="2" id="KW-0963">Cytoplasm</keyword>
<keyword evidence="6" id="KW-0689">Ribosomal protein</keyword>
<dbReference type="PANTHER" id="PTHR43420:SF44">
    <property type="entry name" value="ACETYLTRANSFERASE YPEA"/>
    <property type="match status" value="1"/>
</dbReference>
<dbReference type="InterPro" id="IPR006464">
    <property type="entry name" value="AcTrfase_RimI/Ard1"/>
</dbReference>
<protein>
    <submittedName>
        <fullName evidence="6">Ribosomal protein S18-alanine N-acetyltransferase</fullName>
        <ecNumber evidence="6">2.3.1.266</ecNumber>
    </submittedName>
</protein>
<keyword evidence="7" id="KW-1185">Reference proteome</keyword>
<dbReference type="PROSITE" id="PS51186">
    <property type="entry name" value="GNAT"/>
    <property type="match status" value="1"/>
</dbReference>
<dbReference type="InterPro" id="IPR000182">
    <property type="entry name" value="GNAT_dom"/>
</dbReference>
<dbReference type="InterPro" id="IPR016181">
    <property type="entry name" value="Acyl_CoA_acyltransferase"/>
</dbReference>
<evidence type="ECO:0000313" key="6">
    <source>
        <dbReference type="EMBL" id="MCP3424885.1"/>
    </source>
</evidence>
<gene>
    <name evidence="6" type="primary">rimI</name>
    <name evidence="6" type="ORF">NBM05_02275</name>
</gene>
<dbReference type="SUPFAM" id="SSF55729">
    <property type="entry name" value="Acyl-CoA N-acyltransferases (Nat)"/>
    <property type="match status" value="1"/>
</dbReference>
<keyword evidence="6" id="KW-0687">Ribonucleoprotein</keyword>
<comment type="similarity">
    <text evidence="1">Belongs to the acetyltransferase family. RimI subfamily.</text>
</comment>
<dbReference type="RefSeq" id="WP_254164835.1">
    <property type="nucleotide sequence ID" value="NZ_JANAFB010000003.1"/>
</dbReference>
<comment type="caution">
    <text evidence="6">The sequence shown here is derived from an EMBL/GenBank/DDBJ whole genome shotgun (WGS) entry which is preliminary data.</text>
</comment>
<evidence type="ECO:0000256" key="4">
    <source>
        <dbReference type="ARBA" id="ARBA00023315"/>
    </source>
</evidence>
<dbReference type="GO" id="GO:0005840">
    <property type="term" value="C:ribosome"/>
    <property type="evidence" value="ECO:0007669"/>
    <property type="project" value="UniProtKB-KW"/>
</dbReference>
<name>A0A9X2KHG4_9MICC</name>
<evidence type="ECO:0000259" key="5">
    <source>
        <dbReference type="PROSITE" id="PS51186"/>
    </source>
</evidence>
<dbReference type="Gene3D" id="3.40.630.30">
    <property type="match status" value="1"/>
</dbReference>
<dbReference type="CDD" id="cd04301">
    <property type="entry name" value="NAT_SF"/>
    <property type="match status" value="1"/>
</dbReference>
<dbReference type="NCBIfam" id="TIGR01575">
    <property type="entry name" value="rimI"/>
    <property type="match status" value="1"/>
</dbReference>
<dbReference type="InterPro" id="IPR050680">
    <property type="entry name" value="YpeA/RimI_acetyltransf"/>
</dbReference>
<dbReference type="EC" id="2.3.1.266" evidence="6"/>
<dbReference type="Pfam" id="PF00583">
    <property type="entry name" value="Acetyltransf_1"/>
    <property type="match status" value="1"/>
</dbReference>
<organism evidence="6 7">
    <name type="scientific">Rothia santali</name>
    <dbReference type="NCBI Taxonomy" id="2949643"/>
    <lineage>
        <taxon>Bacteria</taxon>
        <taxon>Bacillati</taxon>
        <taxon>Actinomycetota</taxon>
        <taxon>Actinomycetes</taxon>
        <taxon>Micrococcales</taxon>
        <taxon>Micrococcaceae</taxon>
        <taxon>Rothia</taxon>
    </lineage>
</organism>
<dbReference type="AlphaFoldDB" id="A0A9X2KHG4"/>
<dbReference type="GO" id="GO:0008999">
    <property type="term" value="F:protein-N-terminal-alanine acetyltransferase activity"/>
    <property type="evidence" value="ECO:0007669"/>
    <property type="project" value="UniProtKB-EC"/>
</dbReference>
<evidence type="ECO:0000256" key="3">
    <source>
        <dbReference type="ARBA" id="ARBA00022679"/>
    </source>
</evidence>
<feature type="domain" description="N-acetyltransferase" evidence="5">
    <location>
        <begin position="15"/>
        <end position="160"/>
    </location>
</feature>
<sequence>MSPETPAPAPPPAGYSARPLELADVEAVHRLEVRLFPADAWPLEMLLAEVGHPTRRYTVVQDGAGVVVAYAGMMAVGDTGDVQTIAVVPEHEGRGVGRWLMERMHRQAREAGAATMMLEVRADNPRAEGLYSSLGYERIHVRRRYYPDGADAVIMRKTLTPEGDPRP</sequence>
<dbReference type="PANTHER" id="PTHR43420">
    <property type="entry name" value="ACETYLTRANSFERASE"/>
    <property type="match status" value="1"/>
</dbReference>